<keyword evidence="4" id="KW-0862">Zinc</keyword>
<proteinExistence type="inferred from homology"/>
<dbReference type="OrthoDB" id="9790889at2"/>
<dbReference type="GO" id="GO:0016702">
    <property type="term" value="F:oxidoreductase activity, acting on single donors with incorporation of molecular oxygen, incorporation of two atoms of oxygen"/>
    <property type="evidence" value="ECO:0007669"/>
    <property type="project" value="UniProtKB-ARBA"/>
</dbReference>
<dbReference type="AlphaFoldDB" id="A0A3M6QZC5"/>
<evidence type="ECO:0000313" key="8">
    <source>
        <dbReference type="Proteomes" id="UP000278006"/>
    </source>
</evidence>
<evidence type="ECO:0000256" key="2">
    <source>
        <dbReference type="ARBA" id="ARBA00007581"/>
    </source>
</evidence>
<keyword evidence="3" id="KW-0479">Metal-binding</keyword>
<dbReference type="PANTHER" id="PTHR30096">
    <property type="entry name" value="4,5-DOPA DIOXYGENASE EXTRADIOL-LIKE PROTEIN"/>
    <property type="match status" value="1"/>
</dbReference>
<dbReference type="SUPFAM" id="SSF53213">
    <property type="entry name" value="LigB-like"/>
    <property type="match status" value="1"/>
</dbReference>
<feature type="domain" description="Extradiol ring-cleavage dioxygenase class III enzyme subunit B" evidence="6">
    <location>
        <begin position="28"/>
        <end position="240"/>
    </location>
</feature>
<evidence type="ECO:0000256" key="5">
    <source>
        <dbReference type="ARBA" id="ARBA00023002"/>
    </source>
</evidence>
<evidence type="ECO:0000259" key="6">
    <source>
        <dbReference type="Pfam" id="PF02900"/>
    </source>
</evidence>
<gene>
    <name evidence="7" type="ORF">D8I35_01855</name>
</gene>
<comment type="caution">
    <text evidence="7">The sequence shown here is derived from an EMBL/GenBank/DDBJ whole genome shotgun (WGS) entry which is preliminary data.</text>
</comment>
<dbReference type="InterPro" id="IPR004183">
    <property type="entry name" value="Xdiol_dOase_suB"/>
</dbReference>
<dbReference type="EMBL" id="RDQO01000001">
    <property type="protein sequence ID" value="RMX07892.1"/>
    <property type="molecule type" value="Genomic_DNA"/>
</dbReference>
<evidence type="ECO:0000256" key="1">
    <source>
        <dbReference type="ARBA" id="ARBA00001947"/>
    </source>
</evidence>
<name>A0A3M6QZC5_9BURK</name>
<comment type="cofactor">
    <cofactor evidence="1">
        <name>Zn(2+)</name>
        <dbReference type="ChEBI" id="CHEBI:29105"/>
    </cofactor>
</comment>
<evidence type="ECO:0000256" key="4">
    <source>
        <dbReference type="ARBA" id="ARBA00022833"/>
    </source>
</evidence>
<keyword evidence="8" id="KW-1185">Reference proteome</keyword>
<organism evidence="7 8">
    <name type="scientific">Corticibacter populi</name>
    <dbReference type="NCBI Taxonomy" id="1550736"/>
    <lineage>
        <taxon>Bacteria</taxon>
        <taxon>Pseudomonadati</taxon>
        <taxon>Pseudomonadota</taxon>
        <taxon>Betaproteobacteria</taxon>
        <taxon>Burkholderiales</taxon>
        <taxon>Comamonadaceae</taxon>
        <taxon>Corticibacter</taxon>
    </lineage>
</organism>
<reference evidence="7 8" key="1">
    <citation type="submission" date="2018-10" db="EMBL/GenBank/DDBJ databases">
        <title>Draft genome of Cortibacter populi DSM10536.</title>
        <authorList>
            <person name="Bernier A.-M."/>
            <person name="Bernard K."/>
        </authorList>
    </citation>
    <scope>NUCLEOTIDE SEQUENCE [LARGE SCALE GENOMIC DNA]</scope>
    <source>
        <strain evidence="7 8">DSM 105136</strain>
    </source>
</reference>
<dbReference type="GO" id="GO:0008270">
    <property type="term" value="F:zinc ion binding"/>
    <property type="evidence" value="ECO:0007669"/>
    <property type="project" value="InterPro"/>
</dbReference>
<dbReference type="RefSeq" id="WP_122226015.1">
    <property type="nucleotide sequence ID" value="NZ_RDQO01000001.1"/>
</dbReference>
<dbReference type="Proteomes" id="UP000278006">
    <property type="component" value="Unassembled WGS sequence"/>
</dbReference>
<comment type="similarity">
    <text evidence="2">Belongs to the DODA-type extradiol aromatic ring-opening dioxygenase family.</text>
</comment>
<protein>
    <submittedName>
        <fullName evidence="7">Dioxygenase</fullName>
    </submittedName>
</protein>
<dbReference type="CDD" id="cd07363">
    <property type="entry name" value="45_DOPA_Dioxygenase"/>
    <property type="match status" value="1"/>
</dbReference>
<dbReference type="InterPro" id="IPR014436">
    <property type="entry name" value="Extradiol_dOase_DODA"/>
</dbReference>
<dbReference type="Pfam" id="PF02900">
    <property type="entry name" value="LigB"/>
    <property type="match status" value="1"/>
</dbReference>
<dbReference type="Gene3D" id="3.40.830.10">
    <property type="entry name" value="LigB-like"/>
    <property type="match status" value="1"/>
</dbReference>
<dbReference type="GO" id="GO:0008198">
    <property type="term" value="F:ferrous iron binding"/>
    <property type="evidence" value="ECO:0007669"/>
    <property type="project" value="InterPro"/>
</dbReference>
<evidence type="ECO:0000313" key="7">
    <source>
        <dbReference type="EMBL" id="RMX07892.1"/>
    </source>
</evidence>
<dbReference type="PANTHER" id="PTHR30096:SF0">
    <property type="entry name" value="4,5-DOPA DIOXYGENASE EXTRADIOL-LIKE PROTEIN"/>
    <property type="match status" value="1"/>
</dbReference>
<keyword evidence="5" id="KW-0560">Oxidoreductase</keyword>
<keyword evidence="7" id="KW-0223">Dioxygenase</keyword>
<sequence length="281" mass="30397">MSNDKRLPSLYISHGSPMTALQPGQVGERLAELAAALPRPRAIVVASAHWLTREARVGGAAQPDTIHDFGGFPRALFEIQYPAPGAPELAERIAGLLGNAGLAARVDPQAGLDHGVWVPLRLLYPAADIPVVPLAIQPRLGPLHQYELGCALAPLRNEGVLLIGSGSITHNLHDWSRGYSPQQEAPYVRPFTEWMEQQLLKSNLPALLDYRRQAPFAERAHPSDEHLQPLYFAMGAAGDAQLGASRIEAGVDMGFLAMDIYRFDGALGPQPQPQPQLQEAA</sequence>
<evidence type="ECO:0000256" key="3">
    <source>
        <dbReference type="ARBA" id="ARBA00022723"/>
    </source>
</evidence>
<dbReference type="PIRSF" id="PIRSF006157">
    <property type="entry name" value="Doxgns_DODA"/>
    <property type="match status" value="1"/>
</dbReference>
<accession>A0A3M6QZC5</accession>